<evidence type="ECO:0000256" key="1">
    <source>
        <dbReference type="ARBA" id="ARBA00004123"/>
    </source>
</evidence>
<dbReference type="GO" id="GO:0005634">
    <property type="term" value="C:nucleus"/>
    <property type="evidence" value="ECO:0007669"/>
    <property type="project" value="UniProtKB-SubCell"/>
</dbReference>
<feature type="region of interest" description="Disordered" evidence="7">
    <location>
        <begin position="354"/>
        <end position="408"/>
    </location>
</feature>
<evidence type="ECO:0000256" key="7">
    <source>
        <dbReference type="SAM" id="MobiDB-lite"/>
    </source>
</evidence>
<keyword evidence="5 6" id="KW-0539">Nucleus</keyword>
<evidence type="ECO:0000313" key="9">
    <source>
        <dbReference type="EMBL" id="KAK2170842.1"/>
    </source>
</evidence>
<evidence type="ECO:0000256" key="6">
    <source>
        <dbReference type="PROSITE-ProRule" id="PRU00320"/>
    </source>
</evidence>
<keyword evidence="2" id="KW-0805">Transcription regulation</keyword>
<dbReference type="InterPro" id="IPR009057">
    <property type="entry name" value="Homeodomain-like_sf"/>
</dbReference>
<proteinExistence type="predicted"/>
<reference evidence="9" key="1">
    <citation type="journal article" date="2023" name="Mol. Biol. Evol.">
        <title>Third-Generation Sequencing Reveals the Adaptive Role of the Epigenome in Three Deep-Sea Polychaetes.</title>
        <authorList>
            <person name="Perez M."/>
            <person name="Aroh O."/>
            <person name="Sun Y."/>
            <person name="Lan Y."/>
            <person name="Juniper S.K."/>
            <person name="Young C.R."/>
            <person name="Angers B."/>
            <person name="Qian P.Y."/>
        </authorList>
    </citation>
    <scope>NUCLEOTIDE SEQUENCE</scope>
    <source>
        <strain evidence="9">R07B-5</strain>
    </source>
</reference>
<evidence type="ECO:0000256" key="4">
    <source>
        <dbReference type="ARBA" id="ARBA00023163"/>
    </source>
</evidence>
<evidence type="ECO:0000256" key="5">
    <source>
        <dbReference type="ARBA" id="ARBA00023242"/>
    </source>
</evidence>
<dbReference type="EMBL" id="JAODUO010001131">
    <property type="protein sequence ID" value="KAK2170842.1"/>
    <property type="molecule type" value="Genomic_DNA"/>
</dbReference>
<feature type="DNA-binding region" description="H-T-H motif" evidence="6">
    <location>
        <begin position="111"/>
        <end position="131"/>
    </location>
</feature>
<dbReference type="AlphaFoldDB" id="A0AAD9NHU5"/>
<comment type="subcellular location">
    <subcellularLocation>
        <location evidence="1 6">Nucleus</location>
    </subcellularLocation>
</comment>
<dbReference type="GO" id="GO:0006357">
    <property type="term" value="P:regulation of transcription by RNA polymerase II"/>
    <property type="evidence" value="ECO:0007669"/>
    <property type="project" value="TreeGrafter"/>
</dbReference>
<evidence type="ECO:0000313" key="10">
    <source>
        <dbReference type="Proteomes" id="UP001209878"/>
    </source>
</evidence>
<dbReference type="Pfam" id="PF05225">
    <property type="entry name" value="HTH_psq"/>
    <property type="match status" value="2"/>
</dbReference>
<dbReference type="Gene3D" id="1.10.10.60">
    <property type="entry name" value="Homeodomain-like"/>
    <property type="match status" value="2"/>
</dbReference>
<feature type="DNA-binding region" description="H-T-H motif" evidence="6">
    <location>
        <begin position="425"/>
        <end position="445"/>
    </location>
</feature>
<feature type="domain" description="HTH psq-type" evidence="8">
    <location>
        <begin position="83"/>
        <end position="135"/>
    </location>
</feature>
<keyword evidence="3 6" id="KW-0238">DNA-binding</keyword>
<feature type="region of interest" description="Disordered" evidence="7">
    <location>
        <begin position="451"/>
        <end position="492"/>
    </location>
</feature>
<dbReference type="GO" id="GO:0003677">
    <property type="term" value="F:DNA binding"/>
    <property type="evidence" value="ECO:0007669"/>
    <property type="project" value="UniProtKB-UniRule"/>
</dbReference>
<comment type="caution">
    <text evidence="9">The sequence shown here is derived from an EMBL/GenBank/DDBJ whole genome shotgun (WGS) entry which is preliminary data.</text>
</comment>
<keyword evidence="4" id="KW-0804">Transcription</keyword>
<sequence>MTGLLRLNDILQQTSEELSEIDHARTKILHHISQLNRFNLTPDEPLDLSASSSHSDTDEIQISQNPVELKKHNEQCIVGYRKRRENGGKRNYTEEELTAAVSDIRSGKLGTRRAAALYGVPRSTLRNKIFRLDTGSPQSWLAADTLPQTPDLPPEFFHDGHLVTEYGEWEKKLQQLRRKHDLGAGHKRPFGMPPLFFSNEHFLECQKAFGCSNPYLYDLKLPFLQQLVRKLTRERVGGKSLCVDQEPHCGVATGNAAEIFSGGGNNVELQIPSYKPMRNNNKSEEEAPVNGSLALGIMECARPNKTIGESLKDIIVKSIAQKVRSRVMQNNANKTAPTSEPKFAVSCENGHWEAPLKKDSEAAPETKKMKLAMKSSKAVATSEEDDGKHGRRQKQTRPKRGQYRKYNSQLLMEAVQSVQRGEMSVHRAGSFYGVPHSTLEYKVKERHLLRQKKARENQKKSCDDTTSDQRSTSEDNVPLPDETSSSAGEDPANLPLYPLSGYVPLSLGWPPFSKGSTGVANIHATGFPPYGTEFGLNTSASELLKKLQQKVQANSALETSMNDDVETTDSIVVSAGDAQVTVK</sequence>
<dbReference type="SUPFAM" id="SSF46689">
    <property type="entry name" value="Homeodomain-like"/>
    <property type="match status" value="2"/>
</dbReference>
<accession>A0AAD9NHU5</accession>
<dbReference type="FunFam" id="1.10.10.60:FF:000019">
    <property type="entry name" value="Ligand-dependent corepressor isoform 1"/>
    <property type="match status" value="1"/>
</dbReference>
<feature type="domain" description="HTH psq-type" evidence="8">
    <location>
        <begin position="397"/>
        <end position="449"/>
    </location>
</feature>
<dbReference type="PANTHER" id="PTHR21545:SF13">
    <property type="entry name" value="ECDYSONE-INDUCED PROTEIN 93F, ISOFORM C"/>
    <property type="match status" value="1"/>
</dbReference>
<evidence type="ECO:0000256" key="3">
    <source>
        <dbReference type="ARBA" id="ARBA00023125"/>
    </source>
</evidence>
<organism evidence="9 10">
    <name type="scientific">Ridgeia piscesae</name>
    <name type="common">Tubeworm</name>
    <dbReference type="NCBI Taxonomy" id="27915"/>
    <lineage>
        <taxon>Eukaryota</taxon>
        <taxon>Metazoa</taxon>
        <taxon>Spiralia</taxon>
        <taxon>Lophotrochozoa</taxon>
        <taxon>Annelida</taxon>
        <taxon>Polychaeta</taxon>
        <taxon>Sedentaria</taxon>
        <taxon>Canalipalpata</taxon>
        <taxon>Sabellida</taxon>
        <taxon>Siboglinidae</taxon>
        <taxon>Ridgeia</taxon>
    </lineage>
</organism>
<evidence type="ECO:0000259" key="8">
    <source>
        <dbReference type="PROSITE" id="PS50960"/>
    </source>
</evidence>
<evidence type="ECO:0000256" key="2">
    <source>
        <dbReference type="ARBA" id="ARBA00023015"/>
    </source>
</evidence>
<name>A0AAD9NHU5_RIDPI</name>
<feature type="compositionally biased region" description="Basic and acidic residues" evidence="7">
    <location>
        <begin position="451"/>
        <end position="463"/>
    </location>
</feature>
<dbReference type="InterPro" id="IPR007889">
    <property type="entry name" value="HTH_Psq"/>
</dbReference>
<dbReference type="PANTHER" id="PTHR21545">
    <property type="entry name" value="TRANSCRIPTION FACTOR MLR1/2"/>
    <property type="match status" value="1"/>
</dbReference>
<feature type="compositionally biased region" description="Basic residues" evidence="7">
    <location>
        <begin position="389"/>
        <end position="403"/>
    </location>
</feature>
<feature type="compositionally biased region" description="Basic and acidic residues" evidence="7">
    <location>
        <begin position="354"/>
        <end position="368"/>
    </location>
</feature>
<gene>
    <name evidence="9" type="ORF">NP493_1132g00003</name>
</gene>
<dbReference type="PROSITE" id="PS50960">
    <property type="entry name" value="HTH_PSQ"/>
    <property type="match status" value="2"/>
</dbReference>
<protein>
    <recommendedName>
        <fullName evidence="8">HTH psq-type domain-containing protein</fullName>
    </recommendedName>
</protein>
<keyword evidence="10" id="KW-1185">Reference proteome</keyword>
<dbReference type="Proteomes" id="UP001209878">
    <property type="component" value="Unassembled WGS sequence"/>
</dbReference>